<dbReference type="AlphaFoldDB" id="A0A7Y6Q678"/>
<gene>
    <name evidence="1" type="ORF">HT585_13220</name>
</gene>
<dbReference type="Proteomes" id="UP000520198">
    <property type="component" value="Unassembled WGS sequence"/>
</dbReference>
<protein>
    <submittedName>
        <fullName evidence="1">DUF5335 family protein</fullName>
    </submittedName>
</protein>
<dbReference type="EMBL" id="JABWDU010000003">
    <property type="protein sequence ID" value="NVD39822.1"/>
    <property type="molecule type" value="Genomic_DNA"/>
</dbReference>
<dbReference type="RefSeq" id="WP_176353384.1">
    <property type="nucleotide sequence ID" value="NZ_JABWDU010000003.1"/>
</dbReference>
<accession>A0A7Y6Q678</accession>
<comment type="caution">
    <text evidence="1">The sequence shown here is derived from an EMBL/GenBank/DDBJ whole genome shotgun (WGS) entry which is preliminary data.</text>
</comment>
<name>A0A7Y6Q678_9HYPH</name>
<organism evidence="1 2">
    <name type="scientific">Ensifer oleiphilus</name>
    <dbReference type="NCBI Taxonomy" id="2742698"/>
    <lineage>
        <taxon>Bacteria</taxon>
        <taxon>Pseudomonadati</taxon>
        <taxon>Pseudomonadota</taxon>
        <taxon>Alphaproteobacteria</taxon>
        <taxon>Hyphomicrobiales</taxon>
        <taxon>Rhizobiaceae</taxon>
        <taxon>Sinorhizobium/Ensifer group</taxon>
        <taxon>Ensifer</taxon>
    </lineage>
</organism>
<evidence type="ECO:0000313" key="1">
    <source>
        <dbReference type="EMBL" id="NVD39822.1"/>
    </source>
</evidence>
<sequence>MTSRVLARSEWHSFFERMAKALQGKRADVEVTGIHLGDQIQAKSVPLLGITFDHKDDLLEIAMEGLDHLIHKPTSIAVLESADGLSALEIVDADQNRQIVTLVSPVRLPPPGE</sequence>
<dbReference type="InterPro" id="IPR035223">
    <property type="entry name" value="DUF5335"/>
</dbReference>
<evidence type="ECO:0000313" key="2">
    <source>
        <dbReference type="Proteomes" id="UP000520198"/>
    </source>
</evidence>
<reference evidence="1 2" key="1">
    <citation type="submission" date="2020-06" db="EMBL/GenBank/DDBJ databases">
        <authorList>
            <person name="Grouzdev D.S."/>
        </authorList>
    </citation>
    <scope>NUCLEOTIDE SEQUENCE [LARGE SCALE GENOMIC DNA]</scope>
    <source>
        <strain evidence="1 2">HO-A22</strain>
    </source>
</reference>
<proteinExistence type="predicted"/>
<dbReference type="Pfam" id="PF17269">
    <property type="entry name" value="DUF5335"/>
    <property type="match status" value="1"/>
</dbReference>
<keyword evidence="2" id="KW-1185">Reference proteome</keyword>